<dbReference type="STRING" id="452.Lspi_1835"/>
<name>A0A0W0YYL6_LEGSP</name>
<sequence length="582" mass="66011">MGLFFRVLLFCIPMYFPGYSAWAKVLSPDARAALLAVDNQTFRDEIIHYVRDVAVGRTNPDAASFLQNLDALWFNHYQSSAWEVYMTVFYKGQVTGEGNGHGNNLVAALKQATESSLSALPAGQLTEKELEQYRFKVTFDYYPAKLYSFIEYGSKGLELTGSRVAVRHMDKVSLQKQIADSQRYLLQSMNPKYHGFFKFYYAGKDQSEELLRTIYSSSSLYTLLELYQYHHDPQLPQYFKPIADFILSNQVVNGPHQGGFYYGFDPKTRKRTGLVVVGTTSKTIFTLLELHRFYPSDPQYLAAAKKGGDWLLTRVRKDGGVIAVARMQDGQWRDNEKQSLLYSGQVLSALSRLYAVTRDPRYYDGAKRIAGHFLARVKNEGTLLGDDYRSPNSISTSWVMMSLIDFAKVDQEPVYRETIVRLAATLLSRQITDKDDIFNNGRYFDAMTTSGNGWINEVMGVLYDFCRKNGLAHCQRYQTTMLLTGRWLLQNAYNEENTYNIKNPERAIGGFITNFTSSKVRTDAVCHGLNSLVMLMESAASGEPLQLKLPERPLVKILPLLRAGKGFISNPELCAKKNQGLL</sequence>
<evidence type="ECO:0008006" key="3">
    <source>
        <dbReference type="Google" id="ProtNLM"/>
    </source>
</evidence>
<dbReference type="RefSeq" id="WP_058483758.1">
    <property type="nucleotide sequence ID" value="NZ_CAAAII010000008.1"/>
</dbReference>
<dbReference type="Proteomes" id="UP000054877">
    <property type="component" value="Unassembled WGS sequence"/>
</dbReference>
<dbReference type="Gene3D" id="1.50.10.20">
    <property type="match status" value="1"/>
</dbReference>
<dbReference type="InterPro" id="IPR008928">
    <property type="entry name" value="6-hairpin_glycosidase_sf"/>
</dbReference>
<dbReference type="AlphaFoldDB" id="A0A0W0YYL6"/>
<dbReference type="GO" id="GO:0005975">
    <property type="term" value="P:carbohydrate metabolic process"/>
    <property type="evidence" value="ECO:0007669"/>
    <property type="project" value="InterPro"/>
</dbReference>
<dbReference type="EMBL" id="LNYX01000030">
    <property type="protein sequence ID" value="KTD61985.1"/>
    <property type="molecule type" value="Genomic_DNA"/>
</dbReference>
<protein>
    <recommendedName>
        <fullName evidence="3">Glycosyl hydrolase family 76</fullName>
    </recommendedName>
</protein>
<reference evidence="1 2" key="1">
    <citation type="submission" date="2015-11" db="EMBL/GenBank/DDBJ databases">
        <title>Genomic analysis of 38 Legionella species identifies large and diverse effector repertoires.</title>
        <authorList>
            <person name="Burstein D."/>
            <person name="Amaro F."/>
            <person name="Zusman T."/>
            <person name="Lifshitz Z."/>
            <person name="Cohen O."/>
            <person name="Gilbert J.A."/>
            <person name="Pupko T."/>
            <person name="Shuman H.A."/>
            <person name="Segal G."/>
        </authorList>
    </citation>
    <scope>NUCLEOTIDE SEQUENCE [LARGE SCALE GENOMIC DNA]</scope>
    <source>
        <strain evidence="1 2">Mt.St.Helens-9</strain>
    </source>
</reference>
<gene>
    <name evidence="1" type="ORF">Lspi_1835</name>
</gene>
<keyword evidence="2" id="KW-1185">Reference proteome</keyword>
<dbReference type="PATRIC" id="fig|452.5.peg.2015"/>
<accession>A0A0W0YYL6</accession>
<evidence type="ECO:0000313" key="2">
    <source>
        <dbReference type="Proteomes" id="UP000054877"/>
    </source>
</evidence>
<dbReference type="SUPFAM" id="SSF48208">
    <property type="entry name" value="Six-hairpin glycosidases"/>
    <property type="match status" value="1"/>
</dbReference>
<organism evidence="1 2">
    <name type="scientific">Legionella spiritensis</name>
    <dbReference type="NCBI Taxonomy" id="452"/>
    <lineage>
        <taxon>Bacteria</taxon>
        <taxon>Pseudomonadati</taxon>
        <taxon>Pseudomonadota</taxon>
        <taxon>Gammaproteobacteria</taxon>
        <taxon>Legionellales</taxon>
        <taxon>Legionellaceae</taxon>
        <taxon>Legionella</taxon>
    </lineage>
</organism>
<proteinExistence type="predicted"/>
<evidence type="ECO:0000313" key="1">
    <source>
        <dbReference type="EMBL" id="KTD61985.1"/>
    </source>
</evidence>
<comment type="caution">
    <text evidence="1">The sequence shown here is derived from an EMBL/GenBank/DDBJ whole genome shotgun (WGS) entry which is preliminary data.</text>
</comment>